<dbReference type="AlphaFoldDB" id="A0A1V2JA18"/>
<dbReference type="Proteomes" id="UP000188559">
    <property type="component" value="Unassembled WGS sequence"/>
</dbReference>
<sequence>MEFKQPSSQDAVALLAFFSQLVERDPERVERPTDVRLLNPDKEAIWIGKLLEKEAAGEAIVLCVLNKASVIVGLGEVERRPRWIERHVAEIRFGLLPDYAEEGRELVRLLETRAKAIGIECLYYFHLATQSQGIAVVKTCGFELAGTLPGYYKRESGYVDRVFYTKNIT</sequence>
<dbReference type="GO" id="GO:0016747">
    <property type="term" value="F:acyltransferase activity, transferring groups other than amino-acyl groups"/>
    <property type="evidence" value="ECO:0007669"/>
    <property type="project" value="InterPro"/>
</dbReference>
<dbReference type="Gene3D" id="3.40.630.30">
    <property type="match status" value="1"/>
</dbReference>
<organism evidence="2 3">
    <name type="scientific">Pseudomonas azotoformans</name>
    <dbReference type="NCBI Taxonomy" id="47878"/>
    <lineage>
        <taxon>Bacteria</taxon>
        <taxon>Pseudomonadati</taxon>
        <taxon>Pseudomonadota</taxon>
        <taxon>Gammaproteobacteria</taxon>
        <taxon>Pseudomonadales</taxon>
        <taxon>Pseudomonadaceae</taxon>
        <taxon>Pseudomonas</taxon>
    </lineage>
</organism>
<dbReference type="EMBL" id="MNPV01000007">
    <property type="protein sequence ID" value="ONH42267.1"/>
    <property type="molecule type" value="Genomic_DNA"/>
</dbReference>
<evidence type="ECO:0000259" key="1">
    <source>
        <dbReference type="PROSITE" id="PS51186"/>
    </source>
</evidence>
<evidence type="ECO:0000313" key="3">
    <source>
        <dbReference type="Proteomes" id="UP000188559"/>
    </source>
</evidence>
<dbReference type="GeneID" id="57374242"/>
<dbReference type="RefSeq" id="WP_071492609.1">
    <property type="nucleotide sequence ID" value="NZ_LT629702.1"/>
</dbReference>
<evidence type="ECO:0000313" key="2">
    <source>
        <dbReference type="EMBL" id="ONH42267.1"/>
    </source>
</evidence>
<accession>A0A1V2JA18</accession>
<protein>
    <recommendedName>
        <fullName evidence="1">N-acetyltransferase domain-containing protein</fullName>
    </recommendedName>
</protein>
<proteinExistence type="predicted"/>
<comment type="caution">
    <text evidence="2">The sequence shown here is derived from an EMBL/GenBank/DDBJ whole genome shotgun (WGS) entry which is preliminary data.</text>
</comment>
<gene>
    <name evidence="2" type="ORF">BLL37_24170</name>
</gene>
<dbReference type="SUPFAM" id="SSF55729">
    <property type="entry name" value="Acyl-CoA N-acyltransferases (Nat)"/>
    <property type="match status" value="1"/>
</dbReference>
<dbReference type="InterPro" id="IPR000182">
    <property type="entry name" value="GNAT_dom"/>
</dbReference>
<dbReference type="InterPro" id="IPR016181">
    <property type="entry name" value="Acyl_CoA_acyltransferase"/>
</dbReference>
<name>A0A1V2JA18_PSEAZ</name>
<reference evidence="2 3" key="1">
    <citation type="submission" date="2016-10" db="EMBL/GenBank/DDBJ databases">
        <title>Pseudomonas lactis sp. nov. and Pseudomonas paralactis sp. nov., isolated from bovine raw milk.</title>
        <authorList>
            <person name="Von Neubeck M."/>
            <person name="Huptas C."/>
            <person name="Glueck C."/>
            <person name="Krewinkel M."/>
            <person name="Stoeckel M."/>
            <person name="Stressler T."/>
            <person name="Fischer L."/>
            <person name="Hinrichs J."/>
            <person name="Scherer S."/>
            <person name="Wenning M."/>
        </authorList>
    </citation>
    <scope>NUCLEOTIDE SEQUENCE [LARGE SCALE GENOMIC DNA]</scope>
    <source>
        <strain evidence="2 3">DSM 18862</strain>
    </source>
</reference>
<feature type="domain" description="N-acetyltransferase" evidence="1">
    <location>
        <begin position="1"/>
        <end position="169"/>
    </location>
</feature>
<keyword evidence="3" id="KW-1185">Reference proteome</keyword>
<dbReference type="PROSITE" id="PS51186">
    <property type="entry name" value="GNAT"/>
    <property type="match status" value="1"/>
</dbReference>